<feature type="compositionally biased region" description="Low complexity" evidence="2">
    <location>
        <begin position="47"/>
        <end position="70"/>
    </location>
</feature>
<dbReference type="AlphaFoldDB" id="A0A428R578"/>
<evidence type="ECO:0000313" key="5">
    <source>
        <dbReference type="Proteomes" id="UP000288168"/>
    </source>
</evidence>
<accession>A0A428R578</accession>
<dbReference type="PANTHER" id="PTHR23176">
    <property type="entry name" value="RHO/RAC/CDC GTPASE-ACTIVATING PROTEIN"/>
    <property type="match status" value="1"/>
</dbReference>
<dbReference type="Pfam" id="PF00620">
    <property type="entry name" value="RhoGAP"/>
    <property type="match status" value="1"/>
</dbReference>
<feature type="compositionally biased region" description="Low complexity" evidence="2">
    <location>
        <begin position="214"/>
        <end position="223"/>
    </location>
</feature>
<feature type="region of interest" description="Disordered" evidence="2">
    <location>
        <begin position="719"/>
        <end position="757"/>
    </location>
</feature>
<feature type="compositionally biased region" description="Polar residues" evidence="2">
    <location>
        <begin position="148"/>
        <end position="158"/>
    </location>
</feature>
<dbReference type="GO" id="GO:0007165">
    <property type="term" value="P:signal transduction"/>
    <property type="evidence" value="ECO:0007669"/>
    <property type="project" value="InterPro"/>
</dbReference>
<dbReference type="STRING" id="1325734.A0A428R578"/>
<comment type="caution">
    <text evidence="4">The sequence shown here is derived from an EMBL/GenBank/DDBJ whole genome shotgun (WGS) entry which is preliminary data.</text>
</comment>
<feature type="compositionally biased region" description="Polar residues" evidence="2">
    <location>
        <begin position="196"/>
        <end position="206"/>
    </location>
</feature>
<dbReference type="PANTHER" id="PTHR23176:SF125">
    <property type="entry name" value="GTPASE ACTIVATOR (BEM2), PUTATIVE (AFU_ORTHOLOGUE AFUA_7G04450)-RELATED"/>
    <property type="match status" value="1"/>
</dbReference>
<evidence type="ECO:0000259" key="3">
    <source>
        <dbReference type="PROSITE" id="PS50238"/>
    </source>
</evidence>
<feature type="compositionally biased region" description="Basic and acidic residues" evidence="2">
    <location>
        <begin position="301"/>
        <end position="310"/>
    </location>
</feature>
<dbReference type="InterPro" id="IPR008936">
    <property type="entry name" value="Rho_GTPase_activation_prot"/>
</dbReference>
<feature type="domain" description="Rho-GAP" evidence="3">
    <location>
        <begin position="450"/>
        <end position="641"/>
    </location>
</feature>
<dbReference type="SUPFAM" id="SSF48350">
    <property type="entry name" value="GTPase activation domain, GAP"/>
    <property type="match status" value="1"/>
</dbReference>
<feature type="compositionally biased region" description="Low complexity" evidence="2">
    <location>
        <begin position="1"/>
        <end position="24"/>
    </location>
</feature>
<dbReference type="CDD" id="cd00159">
    <property type="entry name" value="RhoGAP"/>
    <property type="match status" value="1"/>
</dbReference>
<feature type="compositionally biased region" description="Basic and acidic residues" evidence="2">
    <location>
        <begin position="354"/>
        <end position="377"/>
    </location>
</feature>
<dbReference type="GO" id="GO:0005096">
    <property type="term" value="F:GTPase activator activity"/>
    <property type="evidence" value="ECO:0007669"/>
    <property type="project" value="UniProtKB-KW"/>
</dbReference>
<dbReference type="PROSITE" id="PS50238">
    <property type="entry name" value="RHOGAP"/>
    <property type="match status" value="1"/>
</dbReference>
<feature type="region of interest" description="Disordered" evidence="2">
    <location>
        <begin position="643"/>
        <end position="704"/>
    </location>
</feature>
<dbReference type="SMART" id="SM00324">
    <property type="entry name" value="RhoGAP"/>
    <property type="match status" value="1"/>
</dbReference>
<gene>
    <name evidence="4" type="ORF">CEP54_000804</name>
</gene>
<feature type="compositionally biased region" description="Low complexity" evidence="2">
    <location>
        <begin position="665"/>
        <end position="680"/>
    </location>
</feature>
<dbReference type="Gene3D" id="1.10.555.10">
    <property type="entry name" value="Rho GTPase activation protein"/>
    <property type="match status" value="1"/>
</dbReference>
<proteinExistence type="predicted"/>
<feature type="compositionally biased region" description="Basic and acidic residues" evidence="2">
    <location>
        <begin position="722"/>
        <end position="744"/>
    </location>
</feature>
<keyword evidence="5" id="KW-1185">Reference proteome</keyword>
<dbReference type="GO" id="GO:0005938">
    <property type="term" value="C:cell cortex"/>
    <property type="evidence" value="ECO:0007669"/>
    <property type="project" value="UniProtKB-ARBA"/>
</dbReference>
<dbReference type="OrthoDB" id="185175at2759"/>
<feature type="region of interest" description="Disordered" evidence="2">
    <location>
        <begin position="1"/>
        <end position="398"/>
    </location>
</feature>
<dbReference type="InterPro" id="IPR000198">
    <property type="entry name" value="RhoGAP_dom"/>
</dbReference>
<sequence>MGRKAAPQPLALPSQSSSPSQSQSDAGASRNNKGDPPTAETTSPGVSPADSRSPRSPRSSPFHSRFSPLRNQGVKNRKVSQSTAALAAVTATGTSSSSSAAATATATATAQPSPTTAAVAVAIERSREEPSSQKQPFRHTREEPPSTYPSISSTLNEQRSPPPLSNPPTTSRPDPPQRPMTSDPKKGSKNGFFHFNKQSKATNQYQPPAHHHNNNNNNNNNRNPTETRAQIMSRGSDGSSRPRHGGDPSYSDHSLHKPVSADPLRSDLSLSSAGDLDTASPQSSTKKAKTKPFGILNRSRSNRDKEDASPELKPVPSPRQGNEPELYLNSVPLKTAPLGPDRSFRDMMSSAVRNRSEDRAPRDSSSTRRGHREKESKTQPSSLNENGGSNFLNGLKSSGTRAAGMLSDRFFGGKGGRGREDRDAVDDENYQLKVINLPLVEQTRLTRISKRLEDSRDKTEFWMPAFPWRAIDYLNYKGCEVEGLYRVPGSGPQIKKWQRKFDERYDVNLFDERDLYDINIIGSMLKAWLRELPDELFPKAAQDRIARECAGSEEVPELLIEELSNLSPFNYYLLFAITCHLSLLLAHSDKNKMDFRNLCICFQPCMKIDAFCFKFLVCDWRDCWRGCKNEAKYIEEEYMLFDQPPPRGLAEPQKPKPQEPEIERQQLSSSDSSKQSGRISPGDQKPRLKKKQLQISPSNGSVVSNTSIISNSSIVSTTLTLDSDRDRDRDREVGRGSGEIREMRPLSPIMPLSPLGF</sequence>
<dbReference type="EMBL" id="NKCI01000003">
    <property type="protein sequence ID" value="RSL72685.1"/>
    <property type="molecule type" value="Genomic_DNA"/>
</dbReference>
<feature type="compositionally biased region" description="Basic and acidic residues" evidence="2">
    <location>
        <begin position="653"/>
        <end position="664"/>
    </location>
</feature>
<name>A0A428R578_9HYPO</name>
<evidence type="ECO:0000313" key="4">
    <source>
        <dbReference type="EMBL" id="RSL72685.1"/>
    </source>
</evidence>
<protein>
    <recommendedName>
        <fullName evidence="3">Rho-GAP domain-containing protein</fullName>
    </recommendedName>
</protein>
<evidence type="ECO:0000256" key="2">
    <source>
        <dbReference type="SAM" id="MobiDB-lite"/>
    </source>
</evidence>
<dbReference type="Proteomes" id="UP000288168">
    <property type="component" value="Unassembled WGS sequence"/>
</dbReference>
<organism evidence="4 5">
    <name type="scientific">Fusarium duplospermum</name>
    <dbReference type="NCBI Taxonomy" id="1325734"/>
    <lineage>
        <taxon>Eukaryota</taxon>
        <taxon>Fungi</taxon>
        <taxon>Dikarya</taxon>
        <taxon>Ascomycota</taxon>
        <taxon>Pezizomycotina</taxon>
        <taxon>Sordariomycetes</taxon>
        <taxon>Hypocreomycetidae</taxon>
        <taxon>Hypocreales</taxon>
        <taxon>Nectriaceae</taxon>
        <taxon>Fusarium</taxon>
        <taxon>Fusarium solani species complex</taxon>
    </lineage>
</organism>
<reference evidence="4 5" key="1">
    <citation type="submission" date="2017-06" db="EMBL/GenBank/DDBJ databases">
        <title>Comparative genomic analysis of Ambrosia Fusariam Clade fungi.</title>
        <authorList>
            <person name="Stajich J.E."/>
            <person name="Carrillo J."/>
            <person name="Kijimoto T."/>
            <person name="Eskalen A."/>
            <person name="O'Donnell K."/>
            <person name="Kasson M."/>
        </authorList>
    </citation>
    <scope>NUCLEOTIDE SEQUENCE [LARGE SCALE GENOMIC DNA]</scope>
    <source>
        <strain evidence="4 5">NRRL62584</strain>
    </source>
</reference>
<keyword evidence="1" id="KW-0343">GTPase activation</keyword>
<feature type="compositionally biased region" description="Polar residues" evidence="2">
    <location>
        <begin position="378"/>
        <end position="398"/>
    </location>
</feature>
<dbReference type="InterPro" id="IPR050729">
    <property type="entry name" value="Rho-GAP"/>
</dbReference>
<evidence type="ECO:0000256" key="1">
    <source>
        <dbReference type="ARBA" id="ARBA00022468"/>
    </source>
</evidence>
<feature type="compositionally biased region" description="Low complexity" evidence="2">
    <location>
        <begin position="79"/>
        <end position="122"/>
    </location>
</feature>
<feature type="compositionally biased region" description="Low complexity" evidence="2">
    <location>
        <begin position="266"/>
        <end position="280"/>
    </location>
</feature>